<evidence type="ECO:0000256" key="1">
    <source>
        <dbReference type="SAM" id="MobiDB-lite"/>
    </source>
</evidence>
<accession>A0A7C8ME74</accession>
<evidence type="ECO:0000313" key="2">
    <source>
        <dbReference type="EMBL" id="KAF2876036.1"/>
    </source>
</evidence>
<dbReference type="Proteomes" id="UP000481861">
    <property type="component" value="Unassembled WGS sequence"/>
</dbReference>
<protein>
    <submittedName>
        <fullName evidence="2">Uncharacterized protein</fullName>
    </submittedName>
</protein>
<gene>
    <name evidence="2" type="ORF">BDV95DRAFT_563252</name>
</gene>
<dbReference type="EMBL" id="JAADJZ010000004">
    <property type="protein sequence ID" value="KAF2876036.1"/>
    <property type="molecule type" value="Genomic_DNA"/>
</dbReference>
<evidence type="ECO:0000313" key="3">
    <source>
        <dbReference type="Proteomes" id="UP000481861"/>
    </source>
</evidence>
<name>A0A7C8ME74_9PLEO</name>
<proteinExistence type="predicted"/>
<keyword evidence="3" id="KW-1185">Reference proteome</keyword>
<feature type="region of interest" description="Disordered" evidence="1">
    <location>
        <begin position="55"/>
        <end position="94"/>
    </location>
</feature>
<reference evidence="2 3" key="1">
    <citation type="submission" date="2020-01" db="EMBL/GenBank/DDBJ databases">
        <authorList>
            <consortium name="DOE Joint Genome Institute"/>
            <person name="Haridas S."/>
            <person name="Albert R."/>
            <person name="Binder M."/>
            <person name="Bloem J."/>
            <person name="Labutti K."/>
            <person name="Salamov A."/>
            <person name="Andreopoulos B."/>
            <person name="Baker S.E."/>
            <person name="Barry K."/>
            <person name="Bills G."/>
            <person name="Bluhm B.H."/>
            <person name="Cannon C."/>
            <person name="Castanera R."/>
            <person name="Culley D.E."/>
            <person name="Daum C."/>
            <person name="Ezra D."/>
            <person name="Gonzalez J.B."/>
            <person name="Henrissat B."/>
            <person name="Kuo A."/>
            <person name="Liang C."/>
            <person name="Lipzen A."/>
            <person name="Lutzoni F."/>
            <person name="Magnuson J."/>
            <person name="Mondo S."/>
            <person name="Nolan M."/>
            <person name="Ohm R."/>
            <person name="Pangilinan J."/>
            <person name="Park H.-J.H."/>
            <person name="Ramirez L."/>
            <person name="Alfaro M."/>
            <person name="Sun H."/>
            <person name="Tritt A."/>
            <person name="Yoshinaga Y."/>
            <person name="Zwiers L.-H.L."/>
            <person name="Turgeon B.G."/>
            <person name="Goodwin S.B."/>
            <person name="Spatafora J.W."/>
            <person name="Crous P.W."/>
            <person name="Grigoriev I.V."/>
        </authorList>
    </citation>
    <scope>NUCLEOTIDE SEQUENCE [LARGE SCALE GENOMIC DNA]</scope>
    <source>
        <strain evidence="2 3">CBS 611.86</strain>
    </source>
</reference>
<dbReference type="OrthoDB" id="5400327at2759"/>
<dbReference type="AlphaFoldDB" id="A0A7C8ME74"/>
<organism evidence="2 3">
    <name type="scientific">Massariosphaeria phaeospora</name>
    <dbReference type="NCBI Taxonomy" id="100035"/>
    <lineage>
        <taxon>Eukaryota</taxon>
        <taxon>Fungi</taxon>
        <taxon>Dikarya</taxon>
        <taxon>Ascomycota</taxon>
        <taxon>Pezizomycotina</taxon>
        <taxon>Dothideomycetes</taxon>
        <taxon>Pleosporomycetidae</taxon>
        <taxon>Pleosporales</taxon>
        <taxon>Pleosporales incertae sedis</taxon>
        <taxon>Massariosphaeria</taxon>
    </lineage>
</organism>
<comment type="caution">
    <text evidence="2">The sequence shown here is derived from an EMBL/GenBank/DDBJ whole genome shotgun (WGS) entry which is preliminary data.</text>
</comment>
<sequence length="177" mass="19382">MTMSKYALQYYAGKEVDTIDNGLLSRSGVAVSRAHSPSSTTIILYAVAHWGSPVPYSSPKSTSEDPTPRKQVVSGLPGFTNERGGPVTSPYKSLTTSPNETIAAYISFDGASPASRTSGEALLQHPTRHSLRRRWMERRLERTMAADATPQPIHPNRWLPILPMPMPSPKPSTLPRL</sequence>